<dbReference type="InterPro" id="IPR051675">
    <property type="entry name" value="Endo/Exo/Phosphatase_dom_1"/>
</dbReference>
<organism evidence="2 3">
    <name type="scientific">Lysobacter enzymogenes</name>
    <dbReference type="NCBI Taxonomy" id="69"/>
    <lineage>
        <taxon>Bacteria</taxon>
        <taxon>Pseudomonadati</taxon>
        <taxon>Pseudomonadota</taxon>
        <taxon>Gammaproteobacteria</taxon>
        <taxon>Lysobacterales</taxon>
        <taxon>Lysobacteraceae</taxon>
        <taxon>Lysobacter</taxon>
    </lineage>
</organism>
<feature type="signal peptide" evidence="1">
    <location>
        <begin position="1"/>
        <end position="32"/>
    </location>
</feature>
<reference evidence="2 3" key="1">
    <citation type="submission" date="2015-11" db="EMBL/GenBank/DDBJ databases">
        <title>Genome sequences of Lysobacter enzymogenes strain C3 and Lysobacter antibioticus ATCC 29479.</title>
        <authorList>
            <person name="Kobayashi D.Y."/>
        </authorList>
    </citation>
    <scope>NUCLEOTIDE SEQUENCE [LARGE SCALE GENOMIC DNA]</scope>
    <source>
        <strain evidence="2 3">C3</strain>
    </source>
</reference>
<dbReference type="KEGG" id="lez:GLE_1241"/>
<sequence>MESNLKELNMKSFALIAKSLVLSLVLAGSAYASEKVNINSADAATLDRVLLNIGASKAEAIVAYRKANGAFRSVEQLALVKGIGLKTVEKNRDRIVVGGAPAQGRPINTAGAIAAPRAASKR</sequence>
<gene>
    <name evidence="2" type="ORF">GLE_1241</name>
</gene>
<keyword evidence="1" id="KW-0732">Signal</keyword>
<dbReference type="SUPFAM" id="SSF47781">
    <property type="entry name" value="RuvA domain 2-like"/>
    <property type="match status" value="1"/>
</dbReference>
<accession>A0A0S2DDG1</accession>
<dbReference type="NCBIfam" id="TIGR00426">
    <property type="entry name" value="competence protein ComEA helix-hairpin-helix repeat region"/>
    <property type="match status" value="1"/>
</dbReference>
<dbReference type="EMBL" id="CP013140">
    <property type="protein sequence ID" value="ALN56598.1"/>
    <property type="molecule type" value="Genomic_DNA"/>
</dbReference>
<dbReference type="Gene3D" id="1.10.150.280">
    <property type="entry name" value="AF1531-like domain"/>
    <property type="match status" value="1"/>
</dbReference>
<evidence type="ECO:0000256" key="1">
    <source>
        <dbReference type="SAM" id="SignalP"/>
    </source>
</evidence>
<dbReference type="STRING" id="69.GLE_1241"/>
<dbReference type="GO" id="GO:0015627">
    <property type="term" value="C:type II protein secretion system complex"/>
    <property type="evidence" value="ECO:0007669"/>
    <property type="project" value="TreeGrafter"/>
</dbReference>
<dbReference type="GO" id="GO:0015628">
    <property type="term" value="P:protein secretion by the type II secretion system"/>
    <property type="evidence" value="ECO:0007669"/>
    <property type="project" value="TreeGrafter"/>
</dbReference>
<dbReference type="PANTHER" id="PTHR21180">
    <property type="entry name" value="ENDONUCLEASE/EXONUCLEASE/PHOSPHATASE FAMILY DOMAIN-CONTAINING PROTEIN 1"/>
    <property type="match status" value="1"/>
</dbReference>
<feature type="chain" id="PRO_5006594741" evidence="1">
    <location>
        <begin position="33"/>
        <end position="122"/>
    </location>
</feature>
<dbReference type="Proteomes" id="UP000061569">
    <property type="component" value="Chromosome"/>
</dbReference>
<evidence type="ECO:0000313" key="2">
    <source>
        <dbReference type="EMBL" id="ALN56598.1"/>
    </source>
</evidence>
<dbReference type="Pfam" id="PF12836">
    <property type="entry name" value="HHH_3"/>
    <property type="match status" value="1"/>
</dbReference>
<dbReference type="PATRIC" id="fig|69.6.peg.1225"/>
<name>A0A0S2DDG1_LYSEN</name>
<dbReference type="InterPro" id="IPR010994">
    <property type="entry name" value="RuvA_2-like"/>
</dbReference>
<evidence type="ECO:0000313" key="3">
    <source>
        <dbReference type="Proteomes" id="UP000061569"/>
    </source>
</evidence>
<dbReference type="InterPro" id="IPR004509">
    <property type="entry name" value="Competence_ComEA_HhH"/>
</dbReference>
<protein>
    <submittedName>
        <fullName evidence="2">Competence protein ComEA helix-hairpin-helix repeat region</fullName>
    </submittedName>
</protein>
<proteinExistence type="predicted"/>
<dbReference type="PANTHER" id="PTHR21180:SF32">
    <property type="entry name" value="ENDONUCLEASE_EXONUCLEASE_PHOSPHATASE FAMILY DOMAIN-CONTAINING PROTEIN 1"/>
    <property type="match status" value="1"/>
</dbReference>
<dbReference type="AlphaFoldDB" id="A0A0S2DDG1"/>
<dbReference type="RefSeq" id="WP_425606176.1">
    <property type="nucleotide sequence ID" value="NZ_CP067396.1"/>
</dbReference>